<evidence type="ECO:0000256" key="1">
    <source>
        <dbReference type="SAM" id="MobiDB-lite"/>
    </source>
</evidence>
<dbReference type="EMBL" id="JAUEDM010000001">
    <property type="protein sequence ID" value="KAK3331452.1"/>
    <property type="molecule type" value="Genomic_DNA"/>
</dbReference>
<keyword evidence="2" id="KW-1133">Transmembrane helix</keyword>
<accession>A0AAE0IV00</accession>
<feature type="compositionally biased region" description="Polar residues" evidence="1">
    <location>
        <begin position="1"/>
        <end position="11"/>
    </location>
</feature>
<comment type="caution">
    <text evidence="3">The sequence shown here is derived from an EMBL/GenBank/DDBJ whole genome shotgun (WGS) entry which is preliminary data.</text>
</comment>
<evidence type="ECO:0000256" key="2">
    <source>
        <dbReference type="SAM" id="Phobius"/>
    </source>
</evidence>
<gene>
    <name evidence="3" type="ORF">B0H66DRAFT_613887</name>
</gene>
<sequence>MKSQRPLNTNRSKTEPLPKNISDQQLTLVERHRLDIRMGSQATKSHTARRPRQRIPDDRLPAVPGVAGIAVAITLLVVASHHRPAYWSDQGGKRDTGAAATTESSHPDTRAFSQCHVGRSNSDTGALQRNSAGSRNARANRGASAGGGENGGRRRLQHLSRHRPL</sequence>
<protein>
    <submittedName>
        <fullName evidence="3">Uncharacterized protein</fullName>
    </submittedName>
</protein>
<feature type="region of interest" description="Disordered" evidence="1">
    <location>
        <begin position="86"/>
        <end position="165"/>
    </location>
</feature>
<feature type="compositionally biased region" description="Basic residues" evidence="1">
    <location>
        <begin position="153"/>
        <end position="165"/>
    </location>
</feature>
<feature type="region of interest" description="Disordered" evidence="1">
    <location>
        <begin position="1"/>
        <end position="61"/>
    </location>
</feature>
<feature type="transmembrane region" description="Helical" evidence="2">
    <location>
        <begin position="60"/>
        <end position="79"/>
    </location>
</feature>
<reference evidence="3" key="2">
    <citation type="submission" date="2023-06" db="EMBL/GenBank/DDBJ databases">
        <authorList>
            <consortium name="Lawrence Berkeley National Laboratory"/>
            <person name="Haridas S."/>
            <person name="Hensen N."/>
            <person name="Bonometti L."/>
            <person name="Westerberg I."/>
            <person name="Brannstrom I.O."/>
            <person name="Guillou S."/>
            <person name="Cros-Aarteil S."/>
            <person name="Calhoun S."/>
            <person name="Kuo A."/>
            <person name="Mondo S."/>
            <person name="Pangilinan J."/>
            <person name="Riley R."/>
            <person name="Labutti K."/>
            <person name="Andreopoulos B."/>
            <person name="Lipzen A."/>
            <person name="Chen C."/>
            <person name="Yanf M."/>
            <person name="Daum C."/>
            <person name="Ng V."/>
            <person name="Clum A."/>
            <person name="Steindorff A."/>
            <person name="Ohm R."/>
            <person name="Martin F."/>
            <person name="Silar P."/>
            <person name="Natvig D."/>
            <person name="Lalanne C."/>
            <person name="Gautier V."/>
            <person name="Ament-Velasquez S.L."/>
            <person name="Kruys A."/>
            <person name="Hutchinson M.I."/>
            <person name="Powell A.J."/>
            <person name="Barry K."/>
            <person name="Miller A.N."/>
            <person name="Grigoriev I.V."/>
            <person name="Debuchy R."/>
            <person name="Gladieux P."/>
            <person name="Thoren M.H."/>
            <person name="Johannesson H."/>
        </authorList>
    </citation>
    <scope>NUCLEOTIDE SEQUENCE</scope>
    <source>
        <strain evidence="3">CBS 118394</strain>
    </source>
</reference>
<feature type="compositionally biased region" description="Low complexity" evidence="1">
    <location>
        <begin position="129"/>
        <end position="143"/>
    </location>
</feature>
<dbReference type="AlphaFoldDB" id="A0AAE0IV00"/>
<keyword evidence="2" id="KW-0472">Membrane</keyword>
<feature type="compositionally biased region" description="Polar residues" evidence="1">
    <location>
        <begin position="119"/>
        <end position="128"/>
    </location>
</feature>
<evidence type="ECO:0000313" key="4">
    <source>
        <dbReference type="Proteomes" id="UP001283341"/>
    </source>
</evidence>
<name>A0AAE0IV00_9PEZI</name>
<dbReference type="Proteomes" id="UP001283341">
    <property type="component" value="Unassembled WGS sequence"/>
</dbReference>
<evidence type="ECO:0000313" key="3">
    <source>
        <dbReference type="EMBL" id="KAK3331452.1"/>
    </source>
</evidence>
<proteinExistence type="predicted"/>
<keyword evidence="2" id="KW-0812">Transmembrane</keyword>
<organism evidence="3 4">
    <name type="scientific">Apodospora peruviana</name>
    <dbReference type="NCBI Taxonomy" id="516989"/>
    <lineage>
        <taxon>Eukaryota</taxon>
        <taxon>Fungi</taxon>
        <taxon>Dikarya</taxon>
        <taxon>Ascomycota</taxon>
        <taxon>Pezizomycotina</taxon>
        <taxon>Sordariomycetes</taxon>
        <taxon>Sordariomycetidae</taxon>
        <taxon>Sordariales</taxon>
        <taxon>Lasiosphaeriaceae</taxon>
        <taxon>Apodospora</taxon>
    </lineage>
</organism>
<reference evidence="3" key="1">
    <citation type="journal article" date="2023" name="Mol. Phylogenet. Evol.">
        <title>Genome-scale phylogeny and comparative genomics of the fungal order Sordariales.</title>
        <authorList>
            <person name="Hensen N."/>
            <person name="Bonometti L."/>
            <person name="Westerberg I."/>
            <person name="Brannstrom I.O."/>
            <person name="Guillou S."/>
            <person name="Cros-Aarteil S."/>
            <person name="Calhoun S."/>
            <person name="Haridas S."/>
            <person name="Kuo A."/>
            <person name="Mondo S."/>
            <person name="Pangilinan J."/>
            <person name="Riley R."/>
            <person name="LaButti K."/>
            <person name="Andreopoulos B."/>
            <person name="Lipzen A."/>
            <person name="Chen C."/>
            <person name="Yan M."/>
            <person name="Daum C."/>
            <person name="Ng V."/>
            <person name="Clum A."/>
            <person name="Steindorff A."/>
            <person name="Ohm R.A."/>
            <person name="Martin F."/>
            <person name="Silar P."/>
            <person name="Natvig D.O."/>
            <person name="Lalanne C."/>
            <person name="Gautier V."/>
            <person name="Ament-Velasquez S.L."/>
            <person name="Kruys A."/>
            <person name="Hutchinson M.I."/>
            <person name="Powell A.J."/>
            <person name="Barry K."/>
            <person name="Miller A.N."/>
            <person name="Grigoriev I.V."/>
            <person name="Debuchy R."/>
            <person name="Gladieux P."/>
            <person name="Hiltunen Thoren M."/>
            <person name="Johannesson H."/>
        </authorList>
    </citation>
    <scope>NUCLEOTIDE SEQUENCE</scope>
    <source>
        <strain evidence="3">CBS 118394</strain>
    </source>
</reference>
<keyword evidence="4" id="KW-1185">Reference proteome</keyword>